<evidence type="ECO:0000313" key="2">
    <source>
        <dbReference type="Proteomes" id="UP000247932"/>
    </source>
</evidence>
<evidence type="ECO:0000313" key="1">
    <source>
        <dbReference type="EMBL" id="PXZ08385.1"/>
    </source>
</evidence>
<proteinExistence type="predicted"/>
<organism evidence="1 2">
    <name type="scientific">Gilliamella apicola</name>
    <dbReference type="NCBI Taxonomy" id="1196095"/>
    <lineage>
        <taxon>Bacteria</taxon>
        <taxon>Pseudomonadati</taxon>
        <taxon>Pseudomonadota</taxon>
        <taxon>Gammaproteobacteria</taxon>
        <taxon>Orbales</taxon>
        <taxon>Orbaceae</taxon>
        <taxon>Gilliamella</taxon>
    </lineage>
</organism>
<reference evidence="1 2" key="1">
    <citation type="submission" date="2018-05" db="EMBL/GenBank/DDBJ databases">
        <title>Reference genomes for bee gut microbiota database.</title>
        <authorList>
            <person name="Ellegaard K.M."/>
        </authorList>
    </citation>
    <scope>NUCLEOTIDE SEQUENCE [LARGE SCALE GENOMIC DNA]</scope>
    <source>
        <strain evidence="1 2">ESL0182</strain>
    </source>
</reference>
<name>A0A2V4E541_9GAMM</name>
<keyword evidence="2" id="KW-1185">Reference proteome</keyword>
<comment type="caution">
    <text evidence="1">The sequence shown here is derived from an EMBL/GenBank/DDBJ whole genome shotgun (WGS) entry which is preliminary data.</text>
</comment>
<sequence>MKNKVNHIIQLIKKGYRLPHDIEVVACEIYYSSEYNELICKNIVNDFINSVVTSKYSNIVEITYDYMSRLIYADGELLYEEFLKVLHLFDSINIFFCLGINESHDVIEKSDVDMVFFLKKYKKLGWNIATSDIKNKQWWQRVINLKDTTK</sequence>
<gene>
    <name evidence="1" type="ORF">DKK70_01060</name>
</gene>
<dbReference type="Proteomes" id="UP000247932">
    <property type="component" value="Unassembled WGS sequence"/>
</dbReference>
<dbReference type="EMBL" id="QGLR01000004">
    <property type="protein sequence ID" value="PXZ08385.1"/>
    <property type="molecule type" value="Genomic_DNA"/>
</dbReference>
<protein>
    <submittedName>
        <fullName evidence="1">Uncharacterized protein</fullName>
    </submittedName>
</protein>
<dbReference type="RefSeq" id="WP_110432379.1">
    <property type="nucleotide sequence ID" value="NZ_QGLR01000004.1"/>
</dbReference>
<accession>A0A2V4E541</accession>
<dbReference type="AlphaFoldDB" id="A0A2V4E541"/>
<dbReference type="OrthoDB" id="6637189at2"/>